<name>A0A7R9BXY0_9CRUS</name>
<evidence type="ECO:0000313" key="3">
    <source>
        <dbReference type="Proteomes" id="UP000678499"/>
    </source>
</evidence>
<evidence type="ECO:0000313" key="2">
    <source>
        <dbReference type="EMBL" id="CAD7283698.1"/>
    </source>
</evidence>
<proteinExistence type="predicted"/>
<accession>A0A7R9BXY0</accession>
<feature type="non-terminal residue" evidence="2">
    <location>
        <position position="1"/>
    </location>
</feature>
<dbReference type="Proteomes" id="UP000678499">
    <property type="component" value="Unassembled WGS sequence"/>
</dbReference>
<feature type="compositionally biased region" description="Polar residues" evidence="1">
    <location>
        <begin position="83"/>
        <end position="93"/>
    </location>
</feature>
<dbReference type="AlphaFoldDB" id="A0A7R9BXY0"/>
<feature type="compositionally biased region" description="Polar residues" evidence="1">
    <location>
        <begin position="32"/>
        <end position="58"/>
    </location>
</feature>
<keyword evidence="3" id="KW-1185">Reference proteome</keyword>
<reference evidence="2" key="1">
    <citation type="submission" date="2020-11" db="EMBL/GenBank/DDBJ databases">
        <authorList>
            <person name="Tran Van P."/>
        </authorList>
    </citation>
    <scope>NUCLEOTIDE SEQUENCE</scope>
</reference>
<protein>
    <submittedName>
        <fullName evidence="2">Uncharacterized protein</fullName>
    </submittedName>
</protein>
<dbReference type="EMBL" id="OA887932">
    <property type="protein sequence ID" value="CAD7283698.1"/>
    <property type="molecule type" value="Genomic_DNA"/>
</dbReference>
<evidence type="ECO:0000256" key="1">
    <source>
        <dbReference type="SAM" id="MobiDB-lite"/>
    </source>
</evidence>
<feature type="region of interest" description="Disordered" evidence="1">
    <location>
        <begin position="1"/>
        <end position="146"/>
    </location>
</feature>
<dbReference type="EMBL" id="CAJPEX010005895">
    <property type="protein sequence ID" value="CAG0923850.1"/>
    <property type="molecule type" value="Genomic_DNA"/>
</dbReference>
<sequence>SSRESSATPKIPRDGRLNLSSEKQKAARPYTPSGQTPYLTPYSTPRHGTQHPSSQSQRVTTAAAAPAPSSVSVPSSFDRHSQSKYNPSGVTSHDPNHWHQAASAWAHRASKPPGSRTPRTPAYEDRGPSTPVAAPAYDDGTPLYDE</sequence>
<feature type="compositionally biased region" description="Low complexity" evidence="1">
    <location>
        <begin position="59"/>
        <end position="76"/>
    </location>
</feature>
<organism evidence="2">
    <name type="scientific">Notodromas monacha</name>
    <dbReference type="NCBI Taxonomy" id="399045"/>
    <lineage>
        <taxon>Eukaryota</taxon>
        <taxon>Metazoa</taxon>
        <taxon>Ecdysozoa</taxon>
        <taxon>Arthropoda</taxon>
        <taxon>Crustacea</taxon>
        <taxon>Oligostraca</taxon>
        <taxon>Ostracoda</taxon>
        <taxon>Podocopa</taxon>
        <taxon>Podocopida</taxon>
        <taxon>Cypridocopina</taxon>
        <taxon>Cypridoidea</taxon>
        <taxon>Cyprididae</taxon>
        <taxon>Notodromas</taxon>
    </lineage>
</organism>
<gene>
    <name evidence="2" type="ORF">NMOB1V02_LOCUS11311</name>
</gene>